<accession>A0AA39P5K6</accession>
<dbReference type="Proteomes" id="UP001175227">
    <property type="component" value="Unassembled WGS sequence"/>
</dbReference>
<evidence type="ECO:0000313" key="2">
    <source>
        <dbReference type="Proteomes" id="UP001175227"/>
    </source>
</evidence>
<gene>
    <name evidence="1" type="ORF">IW261DRAFT_1632910</name>
</gene>
<reference evidence="1" key="1">
    <citation type="submission" date="2023-06" db="EMBL/GenBank/DDBJ databases">
        <authorList>
            <consortium name="Lawrence Berkeley National Laboratory"/>
            <person name="Ahrendt S."/>
            <person name="Sahu N."/>
            <person name="Indic B."/>
            <person name="Wong-Bajracharya J."/>
            <person name="Merenyi Z."/>
            <person name="Ke H.-M."/>
            <person name="Monk M."/>
            <person name="Kocsube S."/>
            <person name="Drula E."/>
            <person name="Lipzen A."/>
            <person name="Balint B."/>
            <person name="Henrissat B."/>
            <person name="Andreopoulos B."/>
            <person name="Martin F.M."/>
            <person name="Harder C.B."/>
            <person name="Rigling D."/>
            <person name="Ford K.L."/>
            <person name="Foster G.D."/>
            <person name="Pangilinan J."/>
            <person name="Papanicolaou A."/>
            <person name="Barry K."/>
            <person name="LaButti K."/>
            <person name="Viragh M."/>
            <person name="Koriabine M."/>
            <person name="Yan M."/>
            <person name="Riley R."/>
            <person name="Champramary S."/>
            <person name="Plett K.L."/>
            <person name="Tsai I.J."/>
            <person name="Slot J."/>
            <person name="Sipos G."/>
            <person name="Plett J."/>
            <person name="Nagy L.G."/>
            <person name="Grigoriev I.V."/>
        </authorList>
    </citation>
    <scope>NUCLEOTIDE SEQUENCE</scope>
    <source>
        <strain evidence="1">ICMP 16352</strain>
    </source>
</reference>
<dbReference type="AlphaFoldDB" id="A0AA39P5K6"/>
<proteinExistence type="predicted"/>
<comment type="caution">
    <text evidence="1">The sequence shown here is derived from an EMBL/GenBank/DDBJ whole genome shotgun (WGS) entry which is preliminary data.</text>
</comment>
<organism evidence="1 2">
    <name type="scientific">Armillaria novae-zelandiae</name>
    <dbReference type="NCBI Taxonomy" id="153914"/>
    <lineage>
        <taxon>Eukaryota</taxon>
        <taxon>Fungi</taxon>
        <taxon>Dikarya</taxon>
        <taxon>Basidiomycota</taxon>
        <taxon>Agaricomycotina</taxon>
        <taxon>Agaricomycetes</taxon>
        <taxon>Agaricomycetidae</taxon>
        <taxon>Agaricales</taxon>
        <taxon>Marasmiineae</taxon>
        <taxon>Physalacriaceae</taxon>
        <taxon>Armillaria</taxon>
    </lineage>
</organism>
<evidence type="ECO:0000313" key="1">
    <source>
        <dbReference type="EMBL" id="KAK0477559.1"/>
    </source>
</evidence>
<dbReference type="EMBL" id="JAUEPR010000016">
    <property type="protein sequence ID" value="KAK0477559.1"/>
    <property type="molecule type" value="Genomic_DNA"/>
</dbReference>
<keyword evidence="2" id="KW-1185">Reference proteome</keyword>
<name>A0AA39P5K6_9AGAR</name>
<protein>
    <submittedName>
        <fullName evidence="1">Uncharacterized protein</fullName>
    </submittedName>
</protein>
<sequence length="219" mass="24296">MIMDFPPPRPPPLPTPSASNIGMSRVTQLAYGPQTCASTLEVPHGFLYTDCHSASKILDDFLGPRFGGPVASLLAFCEVPMALRMRIGTQDDFHTKISEVDVLGRITPRGGRFGSGLLITPLLRKSDVQNMAVSAFADTEPRRAKWAERRISREKGVDNFRGALRQAIPEVQNTAVSTWKRRTVRPKHISTAKSVKVKAESLEVVAVRRVHIWVERTLL</sequence>